<feature type="domain" description="Cyclic nucleotide-binding" evidence="3">
    <location>
        <begin position="149"/>
        <end position="261"/>
    </location>
</feature>
<name>G0QPD0_ICHMU</name>
<dbReference type="OrthoDB" id="426293at2759"/>
<dbReference type="eggNOG" id="KOG0498">
    <property type="taxonomic scope" value="Eukaryota"/>
</dbReference>
<dbReference type="GO" id="GO:0035725">
    <property type="term" value="P:sodium ion transmembrane transport"/>
    <property type="evidence" value="ECO:0007669"/>
    <property type="project" value="TreeGrafter"/>
</dbReference>
<reference evidence="4 5" key="1">
    <citation type="submission" date="2011-07" db="EMBL/GenBank/DDBJ databases">
        <authorList>
            <person name="Coyne R."/>
            <person name="Brami D."/>
            <person name="Johnson J."/>
            <person name="Hostetler J."/>
            <person name="Hannick L."/>
            <person name="Clark T."/>
            <person name="Cassidy-Hanley D."/>
            <person name="Inman J."/>
        </authorList>
    </citation>
    <scope>NUCLEOTIDE SEQUENCE [LARGE SCALE GENOMIC DNA]</scope>
    <source>
        <strain evidence="4 5">G5</strain>
    </source>
</reference>
<keyword evidence="5" id="KW-1185">Reference proteome</keyword>
<evidence type="ECO:0000256" key="2">
    <source>
        <dbReference type="SAM" id="Phobius"/>
    </source>
</evidence>
<dbReference type="InterPro" id="IPR051413">
    <property type="entry name" value="K/Na_HCN_channel"/>
</dbReference>
<keyword evidence="2" id="KW-0812">Transmembrane</keyword>
<dbReference type="OMA" id="NIQNLHE"/>
<dbReference type="InterPro" id="IPR018490">
    <property type="entry name" value="cNMP-bd_dom_sf"/>
</dbReference>
<dbReference type="PROSITE" id="PS50042">
    <property type="entry name" value="CNMP_BINDING_3"/>
    <property type="match status" value="1"/>
</dbReference>
<feature type="transmembrane region" description="Helical" evidence="2">
    <location>
        <begin position="12"/>
        <end position="31"/>
    </location>
</feature>
<sequence>MHKVQIQNSDNYTKYVNSVYFAAITIGTIGYGDITPNNNLEQLFVTFIAILSSGIFAYILSNIQNVFREYNEKQEYYRLQLIDLNNYMTSREVNPQLQQMARKYLKYVNEQGYRSNKIPSDSLNGLSQILKKEIQHEIALKSIHKIKFLSNNFSKKFLDSLSDAIKEINFGPDEIIMKNDQHNIPCLYLILKGTVDIYMDNGKKNNNSIMNEIKQFSRLRQNQIFGLYEFLSQNYYSQTSARSIGVTTIHYIELDQFIKVLNQYPNDRETYFNMKDNINLYNSLEDYKLMCYSCKSNMHLIKDCPLFFYKPKNQRVLNIFLKEQQQFIKQFKRNMVRQKFATISQYYYIKEDIQFYQDENQIVRIQDEFMDQYDEQLKNENEFDVQKIYNNSQGQQKQKQTQNVFQKKKSSNLKNLKRQISSKLGLNQILQQNQNYYDIQNQDDNQQNINKQKQELINMFIQQTRNQNNLQGLQGNDIEMHFDFIRIFNIYMAHNNVQNVLLKYNRFYKIYRSQLKIKKKNNIMYISKKIDQNYSPRCQRFKNQQTIKQQ</sequence>
<dbReference type="PANTHER" id="PTHR45689:SF5">
    <property type="entry name" value="I[[H]] CHANNEL, ISOFORM E"/>
    <property type="match status" value="1"/>
</dbReference>
<dbReference type="Gene3D" id="1.10.287.70">
    <property type="match status" value="1"/>
</dbReference>
<dbReference type="InParanoid" id="G0QPD0"/>
<keyword evidence="2" id="KW-1133">Transmembrane helix</keyword>
<dbReference type="Pfam" id="PF07885">
    <property type="entry name" value="Ion_trans_2"/>
    <property type="match status" value="1"/>
</dbReference>
<evidence type="ECO:0000313" key="4">
    <source>
        <dbReference type="EMBL" id="EGR32930.1"/>
    </source>
</evidence>
<dbReference type="CDD" id="cd00038">
    <property type="entry name" value="CAP_ED"/>
    <property type="match status" value="1"/>
</dbReference>
<dbReference type="GO" id="GO:0005249">
    <property type="term" value="F:voltage-gated potassium channel activity"/>
    <property type="evidence" value="ECO:0007669"/>
    <property type="project" value="TreeGrafter"/>
</dbReference>
<feature type="coiled-coil region" evidence="1">
    <location>
        <begin position="413"/>
        <end position="459"/>
    </location>
</feature>
<dbReference type="STRING" id="857967.G0QPD0"/>
<dbReference type="GO" id="GO:0098855">
    <property type="term" value="C:HCN channel complex"/>
    <property type="evidence" value="ECO:0007669"/>
    <property type="project" value="TreeGrafter"/>
</dbReference>
<dbReference type="SUPFAM" id="SSF51206">
    <property type="entry name" value="cAMP-binding domain-like"/>
    <property type="match status" value="1"/>
</dbReference>
<gene>
    <name evidence="4" type="ORF">IMG5_066590</name>
</gene>
<keyword evidence="1" id="KW-0175">Coiled coil</keyword>
<dbReference type="Proteomes" id="UP000008983">
    <property type="component" value="Unassembled WGS sequence"/>
</dbReference>
<keyword evidence="2" id="KW-0472">Membrane</keyword>
<accession>G0QPD0</accession>
<dbReference type="PANTHER" id="PTHR45689">
    <property type="entry name" value="I[[H]] CHANNEL, ISOFORM E"/>
    <property type="match status" value="1"/>
</dbReference>
<dbReference type="InterPro" id="IPR013099">
    <property type="entry name" value="K_chnl_dom"/>
</dbReference>
<dbReference type="SUPFAM" id="SSF81324">
    <property type="entry name" value="Voltage-gated potassium channels"/>
    <property type="match status" value="1"/>
</dbReference>
<organism evidence="4 5">
    <name type="scientific">Ichthyophthirius multifiliis</name>
    <name type="common">White spot disease agent</name>
    <name type="synonym">Ich</name>
    <dbReference type="NCBI Taxonomy" id="5932"/>
    <lineage>
        <taxon>Eukaryota</taxon>
        <taxon>Sar</taxon>
        <taxon>Alveolata</taxon>
        <taxon>Ciliophora</taxon>
        <taxon>Intramacronucleata</taxon>
        <taxon>Oligohymenophorea</taxon>
        <taxon>Hymenostomatida</taxon>
        <taxon>Ophryoglenina</taxon>
        <taxon>Ichthyophthirius</taxon>
    </lineage>
</organism>
<dbReference type="AlphaFoldDB" id="G0QPD0"/>
<evidence type="ECO:0000256" key="1">
    <source>
        <dbReference type="SAM" id="Coils"/>
    </source>
</evidence>
<dbReference type="Gene3D" id="2.60.120.10">
    <property type="entry name" value="Jelly Rolls"/>
    <property type="match status" value="1"/>
</dbReference>
<evidence type="ECO:0000259" key="3">
    <source>
        <dbReference type="PROSITE" id="PS50042"/>
    </source>
</evidence>
<dbReference type="GeneID" id="14909099"/>
<protein>
    <recommendedName>
        <fullName evidence="3">Cyclic nucleotide-binding domain-containing protein</fullName>
    </recommendedName>
</protein>
<dbReference type="InterPro" id="IPR000595">
    <property type="entry name" value="cNMP-bd_dom"/>
</dbReference>
<proteinExistence type="predicted"/>
<feature type="transmembrane region" description="Helical" evidence="2">
    <location>
        <begin position="43"/>
        <end position="60"/>
    </location>
</feature>
<dbReference type="RefSeq" id="XP_004036916.1">
    <property type="nucleotide sequence ID" value="XM_004036868.1"/>
</dbReference>
<evidence type="ECO:0000313" key="5">
    <source>
        <dbReference type="Proteomes" id="UP000008983"/>
    </source>
</evidence>
<dbReference type="GO" id="GO:0003254">
    <property type="term" value="P:regulation of membrane depolarization"/>
    <property type="evidence" value="ECO:0007669"/>
    <property type="project" value="TreeGrafter"/>
</dbReference>
<dbReference type="InterPro" id="IPR014710">
    <property type="entry name" value="RmlC-like_jellyroll"/>
</dbReference>
<dbReference type="Gene3D" id="1.10.287.630">
    <property type="entry name" value="Helix hairpin bin"/>
    <property type="match status" value="1"/>
</dbReference>
<dbReference type="EMBL" id="GL983544">
    <property type="protein sequence ID" value="EGR32930.1"/>
    <property type="molecule type" value="Genomic_DNA"/>
</dbReference>